<feature type="transmembrane region" description="Helical" evidence="7">
    <location>
        <begin position="382"/>
        <end position="405"/>
    </location>
</feature>
<dbReference type="Gene3D" id="1.20.1250.20">
    <property type="entry name" value="MFS general substrate transporter like domains"/>
    <property type="match status" value="2"/>
</dbReference>
<organism evidence="9 10">
    <name type="scientific">Klebsiella oxytoca</name>
    <dbReference type="NCBI Taxonomy" id="571"/>
    <lineage>
        <taxon>Bacteria</taxon>
        <taxon>Pseudomonadati</taxon>
        <taxon>Pseudomonadota</taxon>
        <taxon>Gammaproteobacteria</taxon>
        <taxon>Enterobacterales</taxon>
        <taxon>Enterobacteriaceae</taxon>
        <taxon>Klebsiella/Raoultella group</taxon>
        <taxon>Klebsiella</taxon>
    </lineage>
</organism>
<dbReference type="InterPro" id="IPR011701">
    <property type="entry name" value="MFS"/>
</dbReference>
<evidence type="ECO:0000256" key="7">
    <source>
        <dbReference type="SAM" id="Phobius"/>
    </source>
</evidence>
<feature type="transmembrane region" description="Helical" evidence="7">
    <location>
        <begin position="411"/>
        <end position="432"/>
    </location>
</feature>
<sequence length="442" mass="48293">MSNIQQQELTEASIDAGVVPKQKATRIRYYMLALILCATIINFVDRSSLGILAPFISKDLALDKVQMGQIFAAFGLTYAFALVPGGIIADVLGSRVAYAFSLISWSLATMTQGVASGFNMLFGSRLAIGALEAPAFPSNARAVTMWFPTGERGFATSVYVMGQYIGTPLFTGLLLWIANGFGWRSAFYLTGGAGVILGILWYIWYRDPLNHKAVNAAELKHIQEGGGLVGKKKRDRFDWKNAFRLLKHRQILAICLGKFCNNAILVFFTTWFMTYLVEERQMTMIKVGIFQALPFLGATAGILLAGFFSDFFIRRGYSMSVARKAPLIIGTLLGSSILLVNFVTSNEMIIVILTVSFFAQGVGSSSWAAVSEIAPRQYIGLTSSITSLAANIAGVTTPIMIGYILHATGQFFWALNMMGIMCLIGAFAYSFLLGPLSRIEMD</sequence>
<keyword evidence="3 7" id="KW-0812">Transmembrane</keyword>
<dbReference type="PROSITE" id="PS50850">
    <property type="entry name" value="MFS"/>
    <property type="match status" value="1"/>
</dbReference>
<evidence type="ECO:0000256" key="6">
    <source>
        <dbReference type="ARBA" id="ARBA00038514"/>
    </source>
</evidence>
<evidence type="ECO:0000256" key="1">
    <source>
        <dbReference type="ARBA" id="ARBA00004141"/>
    </source>
</evidence>
<gene>
    <name evidence="9" type="ORF">DET57_13052</name>
</gene>
<protein>
    <submittedName>
        <fullName evidence="9">ACS family D-galactonate transporter-like MFS transporter</fullName>
    </submittedName>
</protein>
<evidence type="ECO:0000256" key="3">
    <source>
        <dbReference type="ARBA" id="ARBA00022692"/>
    </source>
</evidence>
<feature type="transmembrane region" description="Helical" evidence="7">
    <location>
        <begin position="325"/>
        <end position="343"/>
    </location>
</feature>
<comment type="subcellular location">
    <subcellularLocation>
        <location evidence="1">Membrane</location>
        <topology evidence="1">Multi-pass membrane protein</topology>
    </subcellularLocation>
</comment>
<evidence type="ECO:0000256" key="4">
    <source>
        <dbReference type="ARBA" id="ARBA00022989"/>
    </source>
</evidence>
<dbReference type="InterPro" id="IPR050382">
    <property type="entry name" value="MFS_Na/Anion_cotransporter"/>
</dbReference>
<evidence type="ECO:0000256" key="2">
    <source>
        <dbReference type="ARBA" id="ARBA00022475"/>
    </source>
</evidence>
<dbReference type="InterPro" id="IPR036259">
    <property type="entry name" value="MFS_trans_sf"/>
</dbReference>
<keyword evidence="2" id="KW-1003">Cell membrane</keyword>
<feature type="transmembrane region" description="Helical" evidence="7">
    <location>
        <begin position="65"/>
        <end position="89"/>
    </location>
</feature>
<evidence type="ECO:0000313" key="9">
    <source>
        <dbReference type="EMBL" id="PXW36478.1"/>
    </source>
</evidence>
<proteinExistence type="inferred from homology"/>
<dbReference type="GO" id="GO:0016020">
    <property type="term" value="C:membrane"/>
    <property type="evidence" value="ECO:0007669"/>
    <property type="project" value="UniProtKB-SubCell"/>
</dbReference>
<dbReference type="CDD" id="cd17319">
    <property type="entry name" value="MFS_ExuT_GudP_like"/>
    <property type="match status" value="1"/>
</dbReference>
<name>A0A318FB12_KLEOX</name>
<dbReference type="PANTHER" id="PTHR11662:SF399">
    <property type="entry name" value="FI19708P1-RELATED"/>
    <property type="match status" value="1"/>
</dbReference>
<dbReference type="RefSeq" id="WP_110277210.1">
    <property type="nucleotide sequence ID" value="NZ_QJJG01000030.1"/>
</dbReference>
<feature type="transmembrane region" description="Helical" evidence="7">
    <location>
        <begin position="251"/>
        <end position="277"/>
    </location>
</feature>
<reference evidence="9 10" key="1">
    <citation type="submission" date="2018-05" db="EMBL/GenBank/DDBJ databases">
        <title>Freshwater and sediment microbial communities from various areas in North America, analyzing microbe dynamics in response to fracking.</title>
        <authorList>
            <person name="Lamendella R."/>
        </authorList>
    </citation>
    <scope>NUCLEOTIDE SEQUENCE [LARGE SCALE GENOMIC DNA]</scope>
    <source>
        <strain evidence="9 10">67</strain>
    </source>
</reference>
<comment type="caution">
    <text evidence="9">The sequence shown here is derived from an EMBL/GenBank/DDBJ whole genome shotgun (WGS) entry which is preliminary data.</text>
</comment>
<feature type="transmembrane region" description="Helical" evidence="7">
    <location>
        <begin position="289"/>
        <end position="313"/>
    </location>
</feature>
<feature type="transmembrane region" description="Helical" evidence="7">
    <location>
        <begin position="185"/>
        <end position="205"/>
    </location>
</feature>
<dbReference type="Proteomes" id="UP000247485">
    <property type="component" value="Unassembled WGS sequence"/>
</dbReference>
<evidence type="ECO:0000259" key="8">
    <source>
        <dbReference type="PROSITE" id="PS50850"/>
    </source>
</evidence>
<feature type="transmembrane region" description="Helical" evidence="7">
    <location>
        <begin position="27"/>
        <end position="44"/>
    </location>
</feature>
<comment type="similarity">
    <text evidence="6">Belongs to the major facilitator superfamily. Phthalate permease family.</text>
</comment>
<dbReference type="AlphaFoldDB" id="A0A318FB12"/>
<feature type="transmembrane region" description="Helical" evidence="7">
    <location>
        <begin position="349"/>
        <end position="370"/>
    </location>
</feature>
<dbReference type="Pfam" id="PF07690">
    <property type="entry name" value="MFS_1"/>
    <property type="match status" value="1"/>
</dbReference>
<dbReference type="InterPro" id="IPR020846">
    <property type="entry name" value="MFS_dom"/>
</dbReference>
<evidence type="ECO:0000313" key="10">
    <source>
        <dbReference type="Proteomes" id="UP000247485"/>
    </source>
</evidence>
<dbReference type="EMBL" id="QJJG01000030">
    <property type="protein sequence ID" value="PXW36478.1"/>
    <property type="molecule type" value="Genomic_DNA"/>
</dbReference>
<feature type="domain" description="Major facilitator superfamily (MFS) profile" evidence="8">
    <location>
        <begin position="31"/>
        <end position="437"/>
    </location>
</feature>
<evidence type="ECO:0000256" key="5">
    <source>
        <dbReference type="ARBA" id="ARBA00023136"/>
    </source>
</evidence>
<dbReference type="GO" id="GO:0022857">
    <property type="term" value="F:transmembrane transporter activity"/>
    <property type="evidence" value="ECO:0007669"/>
    <property type="project" value="InterPro"/>
</dbReference>
<dbReference type="PANTHER" id="PTHR11662">
    <property type="entry name" value="SOLUTE CARRIER FAMILY 17"/>
    <property type="match status" value="1"/>
</dbReference>
<accession>A0A318FB12</accession>
<keyword evidence="4 7" id="KW-1133">Transmembrane helix</keyword>
<feature type="transmembrane region" description="Helical" evidence="7">
    <location>
        <begin position="158"/>
        <end position="179"/>
    </location>
</feature>
<dbReference type="SUPFAM" id="SSF103473">
    <property type="entry name" value="MFS general substrate transporter"/>
    <property type="match status" value="1"/>
</dbReference>
<keyword evidence="5 7" id="KW-0472">Membrane</keyword>